<keyword evidence="6" id="KW-1185">Reference proteome</keyword>
<reference evidence="5 6" key="1">
    <citation type="submission" date="2019-03" db="EMBL/GenBank/DDBJ databases">
        <title>An improved genome assembly of the fluke Schistosoma japonicum.</title>
        <authorList>
            <person name="Hu W."/>
            <person name="Luo F."/>
            <person name="Yin M."/>
            <person name="Mo X."/>
            <person name="Sun C."/>
            <person name="Wu Q."/>
            <person name="Zhu B."/>
            <person name="Xiang M."/>
            <person name="Wang J."/>
            <person name="Wang Y."/>
            <person name="Zhang T."/>
            <person name="Xu B."/>
            <person name="Zheng H."/>
            <person name="Feng Z."/>
        </authorList>
    </citation>
    <scope>NUCLEOTIDE SEQUENCE [LARGE SCALE GENOMIC DNA]</scope>
    <source>
        <strain evidence="5">HuSjv2</strain>
        <tissue evidence="5">Worms</tissue>
    </source>
</reference>
<evidence type="ECO:0000256" key="1">
    <source>
        <dbReference type="ARBA" id="ARBA00004123"/>
    </source>
</evidence>
<dbReference type="STRING" id="6182.A0A4Z2CXR0"/>
<accession>A0A4Z2CXR0</accession>
<dbReference type="PANTHER" id="PTHR15818:SF2">
    <property type="entry name" value="G-PATCH DOMAIN AND KOW MOTIFS-CONTAINING PROTEIN"/>
    <property type="match status" value="1"/>
</dbReference>
<evidence type="ECO:0000313" key="6">
    <source>
        <dbReference type="Proteomes" id="UP000311919"/>
    </source>
</evidence>
<name>A0A4Z2CXR0_SCHJA</name>
<organism evidence="5 6">
    <name type="scientific">Schistosoma japonicum</name>
    <name type="common">Blood fluke</name>
    <dbReference type="NCBI Taxonomy" id="6182"/>
    <lineage>
        <taxon>Eukaryota</taxon>
        <taxon>Metazoa</taxon>
        <taxon>Spiralia</taxon>
        <taxon>Lophotrochozoa</taxon>
        <taxon>Platyhelminthes</taxon>
        <taxon>Trematoda</taxon>
        <taxon>Digenea</taxon>
        <taxon>Strigeidida</taxon>
        <taxon>Schistosomatoidea</taxon>
        <taxon>Schistosomatidae</taxon>
        <taxon>Schistosoma</taxon>
    </lineage>
</organism>
<evidence type="ECO:0000256" key="2">
    <source>
        <dbReference type="ARBA" id="ARBA00023242"/>
    </source>
</evidence>
<dbReference type="Proteomes" id="UP000311919">
    <property type="component" value="Unassembled WGS sequence"/>
</dbReference>
<dbReference type="GO" id="GO:0005681">
    <property type="term" value="C:spliceosomal complex"/>
    <property type="evidence" value="ECO:0007669"/>
    <property type="project" value="TreeGrafter"/>
</dbReference>
<dbReference type="AlphaFoldDB" id="A0A4Z2CXR0"/>
<feature type="domain" description="Spp2/MOS2 G-patch" evidence="4">
    <location>
        <begin position="129"/>
        <end position="181"/>
    </location>
</feature>
<dbReference type="PANTHER" id="PTHR15818">
    <property type="entry name" value="G PATCH AND KOW-CONTAINING"/>
    <property type="match status" value="1"/>
</dbReference>
<gene>
    <name evidence="5" type="ORF">EWB00_006612</name>
</gene>
<evidence type="ECO:0000259" key="4">
    <source>
        <dbReference type="Pfam" id="PF12656"/>
    </source>
</evidence>
<feature type="region of interest" description="Disordered" evidence="3">
    <location>
        <begin position="284"/>
        <end position="330"/>
    </location>
</feature>
<comment type="caution">
    <text evidence="5">The sequence shown here is derived from an EMBL/GenBank/DDBJ whole genome shotgun (WGS) entry which is preliminary data.</text>
</comment>
<proteinExistence type="predicted"/>
<keyword evidence="2" id="KW-0539">Nucleus</keyword>
<protein>
    <submittedName>
        <fullName evidence="5">G-patch domain and KOW motifs-containing protein</fullName>
    </submittedName>
</protein>
<evidence type="ECO:0000256" key="3">
    <source>
        <dbReference type="SAM" id="MobiDB-lite"/>
    </source>
</evidence>
<dbReference type="GO" id="GO:0000398">
    <property type="term" value="P:mRNA splicing, via spliceosome"/>
    <property type="evidence" value="ECO:0007669"/>
    <property type="project" value="InterPro"/>
</dbReference>
<dbReference type="OrthoDB" id="5577072at2759"/>
<sequence length="447" mass="49728">MSDLKSKIAFSFNQRKKQLVGNNKISALAANNDQNITGIKKEFISLIEDKRICSASQKEEEIIIPLKRSKSSFRERLRNNFVSSESLDPLTLQALREIKEESQAPSCDSYNSHINCDVKIPCSSGVIEETEDANYDAVPIEKFGIALLSGMGFDPKSVDTSKKDALYPQRPKGLGLGANPAAVQVAKHELLKSKTEDLTWIPGACCQVVLGKNKGLYGKLEGIDGDTGRVVIRLKVSKEAVTVLQHNVRLVTSKEYAAYSSCINQIEVDEYKAHEAEQLLQKSYNSDSDLSRSRSNRIEKSTHRDSSRTTSKISEDDKQLKYEPNSSSSSTAWLRPKLIVRCLDRNYCGGKYNGEKLIIVSVDANRCSCKTESGQIIKGVPANYLQTVVPYEMNSILMIVKGERNGQLTRLIKRDGRNQLVDVKTRSGIPLQCHFDCVCAVYDPFGD</sequence>
<comment type="subcellular location">
    <subcellularLocation>
        <location evidence="1">Nucleus</location>
    </subcellularLocation>
</comment>
<dbReference type="EMBL" id="SKCS01000400">
    <property type="protein sequence ID" value="TNN09021.1"/>
    <property type="molecule type" value="Genomic_DNA"/>
</dbReference>
<dbReference type="Pfam" id="PF12656">
    <property type="entry name" value="G-patch_2"/>
    <property type="match status" value="1"/>
</dbReference>
<dbReference type="InterPro" id="IPR041993">
    <property type="entry name" value="GPKOW_KOW1"/>
</dbReference>
<evidence type="ECO:0000313" key="5">
    <source>
        <dbReference type="EMBL" id="TNN09021.1"/>
    </source>
</evidence>
<feature type="compositionally biased region" description="Basic and acidic residues" evidence="3">
    <location>
        <begin position="289"/>
        <end position="321"/>
    </location>
</feature>
<dbReference type="InterPro" id="IPR045166">
    <property type="entry name" value="Spp2-like"/>
</dbReference>
<dbReference type="InterPro" id="IPR026822">
    <property type="entry name" value="Spp2/MOS2_G-patch"/>
</dbReference>
<dbReference type="CDD" id="cd13152">
    <property type="entry name" value="KOW_GPKOW_A"/>
    <property type="match status" value="1"/>
</dbReference>